<protein>
    <submittedName>
        <fullName evidence="1">Uncharacterized protein</fullName>
    </submittedName>
</protein>
<sequence length="70" mass="7151">MIVLDLVKTAWIGSGMTGLGIAGSVLARTLSAATNCTPKAPHLMVFSNDSASQVAQYKPCRSQLAGSVAS</sequence>
<keyword evidence="2" id="KW-1185">Reference proteome</keyword>
<dbReference type="AlphaFoldDB" id="A0A5B7CTF8"/>
<comment type="caution">
    <text evidence="1">The sequence shown here is derived from an EMBL/GenBank/DDBJ whole genome shotgun (WGS) entry which is preliminary data.</text>
</comment>
<gene>
    <name evidence="1" type="ORF">E2C01_005224</name>
</gene>
<evidence type="ECO:0000313" key="1">
    <source>
        <dbReference type="EMBL" id="MPC12525.1"/>
    </source>
</evidence>
<name>A0A5B7CTF8_PORTR</name>
<dbReference type="Proteomes" id="UP000324222">
    <property type="component" value="Unassembled WGS sequence"/>
</dbReference>
<proteinExistence type="predicted"/>
<organism evidence="1 2">
    <name type="scientific">Portunus trituberculatus</name>
    <name type="common">Swimming crab</name>
    <name type="synonym">Neptunus trituberculatus</name>
    <dbReference type="NCBI Taxonomy" id="210409"/>
    <lineage>
        <taxon>Eukaryota</taxon>
        <taxon>Metazoa</taxon>
        <taxon>Ecdysozoa</taxon>
        <taxon>Arthropoda</taxon>
        <taxon>Crustacea</taxon>
        <taxon>Multicrustacea</taxon>
        <taxon>Malacostraca</taxon>
        <taxon>Eumalacostraca</taxon>
        <taxon>Eucarida</taxon>
        <taxon>Decapoda</taxon>
        <taxon>Pleocyemata</taxon>
        <taxon>Brachyura</taxon>
        <taxon>Eubrachyura</taxon>
        <taxon>Portunoidea</taxon>
        <taxon>Portunidae</taxon>
        <taxon>Portuninae</taxon>
        <taxon>Portunus</taxon>
    </lineage>
</organism>
<evidence type="ECO:0000313" key="2">
    <source>
        <dbReference type="Proteomes" id="UP000324222"/>
    </source>
</evidence>
<dbReference type="EMBL" id="VSRR010000220">
    <property type="protein sequence ID" value="MPC12525.1"/>
    <property type="molecule type" value="Genomic_DNA"/>
</dbReference>
<accession>A0A5B7CTF8</accession>
<reference evidence="1 2" key="1">
    <citation type="submission" date="2019-05" db="EMBL/GenBank/DDBJ databases">
        <title>Another draft genome of Portunus trituberculatus and its Hox gene families provides insights of decapod evolution.</title>
        <authorList>
            <person name="Jeong J.-H."/>
            <person name="Song I."/>
            <person name="Kim S."/>
            <person name="Choi T."/>
            <person name="Kim D."/>
            <person name="Ryu S."/>
            <person name="Kim W."/>
        </authorList>
    </citation>
    <scope>NUCLEOTIDE SEQUENCE [LARGE SCALE GENOMIC DNA]</scope>
    <source>
        <tissue evidence="1">Muscle</tissue>
    </source>
</reference>